<dbReference type="InterPro" id="IPR011704">
    <property type="entry name" value="ATPase_dyneun-rel_AAA"/>
</dbReference>
<evidence type="ECO:0000313" key="3">
    <source>
        <dbReference type="Proteomes" id="UP000671862"/>
    </source>
</evidence>
<organism evidence="2 3">
    <name type="scientific">Thermosipho ferrireducens</name>
    <dbReference type="NCBI Taxonomy" id="2571116"/>
    <lineage>
        <taxon>Bacteria</taxon>
        <taxon>Thermotogati</taxon>
        <taxon>Thermotogota</taxon>
        <taxon>Thermotogae</taxon>
        <taxon>Thermotogales</taxon>
        <taxon>Fervidobacteriaceae</taxon>
        <taxon>Thermosipho</taxon>
    </lineage>
</organism>
<dbReference type="CDD" id="cd00009">
    <property type="entry name" value="AAA"/>
    <property type="match status" value="1"/>
</dbReference>
<keyword evidence="3" id="KW-1185">Reference proteome</keyword>
<protein>
    <submittedName>
        <fullName evidence="2">MoxR family ATPase</fullName>
    </submittedName>
</protein>
<proteinExistence type="predicted"/>
<dbReference type="Pfam" id="PF07728">
    <property type="entry name" value="AAA_5"/>
    <property type="match status" value="1"/>
</dbReference>
<feature type="domain" description="AAA+ ATPase" evidence="1">
    <location>
        <begin position="16"/>
        <end position="153"/>
    </location>
</feature>
<dbReference type="SMART" id="SM00382">
    <property type="entry name" value="AAA"/>
    <property type="match status" value="1"/>
</dbReference>
<dbReference type="Gene3D" id="3.40.50.300">
    <property type="entry name" value="P-loop containing nucleotide triphosphate hydrolases"/>
    <property type="match status" value="1"/>
</dbReference>
<dbReference type="EMBL" id="CP071446">
    <property type="protein sequence ID" value="QTA38758.1"/>
    <property type="molecule type" value="Genomic_DNA"/>
</dbReference>
<dbReference type="InterPro" id="IPR001270">
    <property type="entry name" value="ClpA/B"/>
</dbReference>
<dbReference type="Proteomes" id="UP000671862">
    <property type="component" value="Chromosome"/>
</dbReference>
<gene>
    <name evidence="2" type="ORF">JYK00_04420</name>
</gene>
<dbReference type="InterPro" id="IPR027417">
    <property type="entry name" value="P-loop_NTPase"/>
</dbReference>
<accession>A0ABX7S842</accession>
<evidence type="ECO:0000313" key="2">
    <source>
        <dbReference type="EMBL" id="QTA38758.1"/>
    </source>
</evidence>
<dbReference type="InterPro" id="IPR003593">
    <property type="entry name" value="AAA+_ATPase"/>
</dbReference>
<dbReference type="RefSeq" id="WP_207567475.1">
    <property type="nucleotide sequence ID" value="NZ_CP071446.1"/>
</dbReference>
<dbReference type="SUPFAM" id="SSF52540">
    <property type="entry name" value="P-loop containing nucleoside triphosphate hydrolases"/>
    <property type="match status" value="1"/>
</dbReference>
<reference evidence="2 3" key="1">
    <citation type="submission" date="2021-03" db="EMBL/GenBank/DDBJ databases">
        <title>Thermosipho ferrireducens sp.nov., an anaerobic thermophilic iron-reducing bacterium isolated from a deep-sea hydrothermal sulfide deposits.</title>
        <authorList>
            <person name="Zeng X."/>
            <person name="Chen Y."/>
            <person name="Shao Z."/>
        </authorList>
    </citation>
    <scope>NUCLEOTIDE SEQUENCE [LARGE SCALE GENOMIC DNA]</scope>
    <source>
        <strain evidence="2 3">JL129W03</strain>
    </source>
</reference>
<name>A0ABX7S842_9BACT</name>
<sequence>MTVQEAKYLSKKIMESGEVPLLVGHFGVGKTDIAREIAEESGRELIILVLSQMEPGDLIGLPSRSEGKTIFLAPDWWPENDNCIIFLDEINRSHRSIRNAIMQLLIDRRIHNHVLPDGVWIIASMNPPDEDYDQVDLITDPAFLSRFFILEISPHVDEWLKWADKYDVPEEIKEFIKGNPEFLATSSPVSLKANIKPSPRSWFKLGKVLKNMSDEEKEKYAYFIASGILGPEVAKTFYDNTFSSVPTAREILLAGKIPSNNNKIHITNSMIIRIVDFFSSIDESTGKEMFAQVDTIAHNLLKLSRQVPKDSFFSLVRLLNELSNEPGIKGELCDKLLEKISYDA</sequence>
<dbReference type="PRINTS" id="PR00300">
    <property type="entry name" value="CLPPROTEASEA"/>
</dbReference>
<evidence type="ECO:0000259" key="1">
    <source>
        <dbReference type="SMART" id="SM00382"/>
    </source>
</evidence>